<dbReference type="KEGG" id="spar:SPRG_16615"/>
<dbReference type="Proteomes" id="UP000030745">
    <property type="component" value="Unassembled WGS sequence"/>
</dbReference>
<proteinExistence type="predicted"/>
<evidence type="ECO:0000313" key="5">
    <source>
        <dbReference type="Proteomes" id="UP000030745"/>
    </source>
</evidence>
<feature type="region of interest" description="Disordered" evidence="1">
    <location>
        <begin position="86"/>
        <end position="107"/>
    </location>
</feature>
<dbReference type="GeneID" id="24138228"/>
<feature type="signal peptide" evidence="3">
    <location>
        <begin position="1"/>
        <end position="19"/>
    </location>
</feature>
<feature type="compositionally biased region" description="Acidic residues" evidence="1">
    <location>
        <begin position="276"/>
        <end position="285"/>
    </location>
</feature>
<dbReference type="RefSeq" id="XP_012211311.1">
    <property type="nucleotide sequence ID" value="XM_012355921.1"/>
</dbReference>
<keyword evidence="2" id="KW-0812">Transmembrane</keyword>
<keyword evidence="2" id="KW-1133">Transmembrane helix</keyword>
<accession>A0A067BTK9</accession>
<feature type="chain" id="PRO_5001633708" evidence="3">
    <location>
        <begin position="20"/>
        <end position="334"/>
    </location>
</feature>
<evidence type="ECO:0000256" key="1">
    <source>
        <dbReference type="SAM" id="MobiDB-lite"/>
    </source>
</evidence>
<evidence type="ECO:0000256" key="3">
    <source>
        <dbReference type="SAM" id="SignalP"/>
    </source>
</evidence>
<keyword evidence="3" id="KW-0732">Signal</keyword>
<reference evidence="4 5" key="1">
    <citation type="journal article" date="2013" name="PLoS Genet.">
        <title>Distinctive expansion of potential virulence genes in the genome of the oomycete fish pathogen Saprolegnia parasitica.</title>
        <authorList>
            <person name="Jiang R.H."/>
            <person name="de Bruijn I."/>
            <person name="Haas B.J."/>
            <person name="Belmonte R."/>
            <person name="Lobach L."/>
            <person name="Christie J."/>
            <person name="van den Ackerveken G."/>
            <person name="Bottin A."/>
            <person name="Bulone V."/>
            <person name="Diaz-Moreno S.M."/>
            <person name="Dumas B."/>
            <person name="Fan L."/>
            <person name="Gaulin E."/>
            <person name="Govers F."/>
            <person name="Grenville-Briggs L.J."/>
            <person name="Horner N.R."/>
            <person name="Levin J.Z."/>
            <person name="Mammella M."/>
            <person name="Meijer H.J."/>
            <person name="Morris P."/>
            <person name="Nusbaum C."/>
            <person name="Oome S."/>
            <person name="Phillips A.J."/>
            <person name="van Rooyen D."/>
            <person name="Rzeszutek E."/>
            <person name="Saraiva M."/>
            <person name="Secombes C.J."/>
            <person name="Seidl M.F."/>
            <person name="Snel B."/>
            <person name="Stassen J.H."/>
            <person name="Sykes S."/>
            <person name="Tripathy S."/>
            <person name="van den Berg H."/>
            <person name="Vega-Arreguin J.C."/>
            <person name="Wawra S."/>
            <person name="Young S.K."/>
            <person name="Zeng Q."/>
            <person name="Dieguez-Uribeondo J."/>
            <person name="Russ C."/>
            <person name="Tyler B.M."/>
            <person name="van West P."/>
        </authorList>
    </citation>
    <scope>NUCLEOTIDE SEQUENCE [LARGE SCALE GENOMIC DNA]</scope>
    <source>
        <strain evidence="4 5">CBS 223.65</strain>
    </source>
</reference>
<organism evidence="4 5">
    <name type="scientific">Saprolegnia parasitica (strain CBS 223.65)</name>
    <dbReference type="NCBI Taxonomy" id="695850"/>
    <lineage>
        <taxon>Eukaryota</taxon>
        <taxon>Sar</taxon>
        <taxon>Stramenopiles</taxon>
        <taxon>Oomycota</taxon>
        <taxon>Saprolegniomycetes</taxon>
        <taxon>Saprolegniales</taxon>
        <taxon>Saprolegniaceae</taxon>
        <taxon>Saprolegnia</taxon>
    </lineage>
</organism>
<dbReference type="OMA" id="HETPSQL"/>
<sequence>MAKLLRLLAVCAALAAGQGNDTEPPTTLLPEPTTMTPAPTTVLLNTTSVPTTTTPLVTPATTPTTTPVATATPRPTMMAQTTLAPTPETADPERADTVGPTLEPNTSVPTATIQDATSGAVVLWPLVCGIVGCGVAIASVLWVRQSRREKPPSPVASSDSSVSSFFSLRNGPSDLGATNELLRSTNPIFDVMDSVTMDPPFETCTESAYSLSPSFTGGNSISTTHSTLLNSSYSEDIYCSVLSDRLLLTGGPSELLEEDDDATPPQLGDDDRSSLYDDDDDEDADSSSAIRVLHSGYGVDMAALQDTSSLSPYMDTTRFQAMLDTPVYLGQNDV</sequence>
<feature type="region of interest" description="Disordered" evidence="1">
    <location>
        <begin position="49"/>
        <end position="72"/>
    </location>
</feature>
<evidence type="ECO:0000313" key="4">
    <source>
        <dbReference type="EMBL" id="KDO17982.1"/>
    </source>
</evidence>
<name>A0A067BTK9_SAPPC</name>
<dbReference type="EMBL" id="KK583521">
    <property type="protein sequence ID" value="KDO17982.1"/>
    <property type="molecule type" value="Genomic_DNA"/>
</dbReference>
<gene>
    <name evidence="4" type="ORF">SPRG_16615</name>
</gene>
<feature type="transmembrane region" description="Helical" evidence="2">
    <location>
        <begin position="122"/>
        <end position="143"/>
    </location>
</feature>
<feature type="region of interest" description="Disordered" evidence="1">
    <location>
        <begin position="254"/>
        <end position="286"/>
    </location>
</feature>
<keyword evidence="5" id="KW-1185">Reference proteome</keyword>
<dbReference type="VEuPathDB" id="FungiDB:SPRG_16615"/>
<keyword evidence="2" id="KW-0472">Membrane</keyword>
<evidence type="ECO:0000256" key="2">
    <source>
        <dbReference type="SAM" id="Phobius"/>
    </source>
</evidence>
<protein>
    <submittedName>
        <fullName evidence="4">Uncharacterized protein</fullName>
    </submittedName>
</protein>
<dbReference type="AlphaFoldDB" id="A0A067BTK9"/>